<dbReference type="Pfam" id="PF00096">
    <property type="entry name" value="zf-C2H2"/>
    <property type="match status" value="1"/>
</dbReference>
<evidence type="ECO:0000256" key="1">
    <source>
        <dbReference type="ARBA" id="ARBA00022723"/>
    </source>
</evidence>
<evidence type="ECO:0000313" key="8">
    <source>
        <dbReference type="EMBL" id="CDW53647.1"/>
    </source>
</evidence>
<dbReference type="GO" id="GO:0005634">
    <property type="term" value="C:nucleus"/>
    <property type="evidence" value="ECO:0007669"/>
    <property type="project" value="TreeGrafter"/>
</dbReference>
<dbReference type="Gene3D" id="3.30.160.60">
    <property type="entry name" value="Classic Zinc Finger"/>
    <property type="match status" value="2"/>
</dbReference>
<dbReference type="FunFam" id="3.30.160.60:FF:000743">
    <property type="entry name" value="PR domain zinc finger protein 13"/>
    <property type="match status" value="1"/>
</dbReference>
<dbReference type="Proteomes" id="UP000030665">
    <property type="component" value="Unassembled WGS sequence"/>
</dbReference>
<dbReference type="PROSITE" id="PS00028">
    <property type="entry name" value="ZINC_FINGER_C2H2_1"/>
    <property type="match status" value="3"/>
</dbReference>
<dbReference type="STRING" id="36087.A0A077YZV6"/>
<evidence type="ECO:0000256" key="3">
    <source>
        <dbReference type="ARBA" id="ARBA00022771"/>
    </source>
</evidence>
<dbReference type="OrthoDB" id="9998363at2759"/>
<gene>
    <name evidence="8" type="ORF">TTRE_0000191201</name>
</gene>
<evidence type="ECO:0000256" key="2">
    <source>
        <dbReference type="ARBA" id="ARBA00022737"/>
    </source>
</evidence>
<dbReference type="GO" id="GO:0001228">
    <property type="term" value="F:DNA-binding transcription activator activity, RNA polymerase II-specific"/>
    <property type="evidence" value="ECO:0007669"/>
    <property type="project" value="TreeGrafter"/>
</dbReference>
<dbReference type="GO" id="GO:0000978">
    <property type="term" value="F:RNA polymerase II cis-regulatory region sequence-specific DNA binding"/>
    <property type="evidence" value="ECO:0007669"/>
    <property type="project" value="TreeGrafter"/>
</dbReference>
<evidence type="ECO:0000256" key="5">
    <source>
        <dbReference type="ARBA" id="ARBA00023242"/>
    </source>
</evidence>
<protein>
    <submittedName>
        <fullName evidence="8">Zf-C2H2 and zf-H2C2 2 domain containing protein</fullName>
    </submittedName>
</protein>
<dbReference type="InterPro" id="IPR036236">
    <property type="entry name" value="Znf_C2H2_sf"/>
</dbReference>
<feature type="domain" description="C2H2-type" evidence="7">
    <location>
        <begin position="101"/>
        <end position="128"/>
    </location>
</feature>
<reference evidence="8" key="1">
    <citation type="submission" date="2014-01" db="EMBL/GenBank/DDBJ databases">
        <authorList>
            <person name="Aslett M."/>
        </authorList>
    </citation>
    <scope>NUCLEOTIDE SEQUENCE</scope>
</reference>
<dbReference type="AlphaFoldDB" id="A0A077YZV6"/>
<accession>A0A077YZV6</accession>
<evidence type="ECO:0000259" key="7">
    <source>
        <dbReference type="PROSITE" id="PS50157"/>
    </source>
</evidence>
<dbReference type="PANTHER" id="PTHR24393">
    <property type="entry name" value="ZINC FINGER PROTEIN"/>
    <property type="match status" value="1"/>
</dbReference>
<dbReference type="EMBL" id="HG805862">
    <property type="protein sequence ID" value="CDW53647.1"/>
    <property type="molecule type" value="Genomic_DNA"/>
</dbReference>
<keyword evidence="5" id="KW-0539">Nucleus</keyword>
<dbReference type="SUPFAM" id="SSF57667">
    <property type="entry name" value="beta-beta-alpha zinc fingers"/>
    <property type="match status" value="2"/>
</dbReference>
<keyword evidence="4" id="KW-0862">Zinc</keyword>
<name>A0A077YZV6_TRITR</name>
<dbReference type="Pfam" id="PF13894">
    <property type="entry name" value="zf-C2H2_4"/>
    <property type="match status" value="1"/>
</dbReference>
<keyword evidence="1" id="KW-0479">Metal-binding</keyword>
<dbReference type="InterPro" id="IPR013087">
    <property type="entry name" value="Znf_C2H2_type"/>
</dbReference>
<evidence type="ECO:0000313" key="9">
    <source>
        <dbReference type="Proteomes" id="UP000030665"/>
    </source>
</evidence>
<dbReference type="FunFam" id="3.30.160.60:FF:000616">
    <property type="entry name" value="PR domain zinc finger protein 13"/>
    <property type="match status" value="1"/>
</dbReference>
<evidence type="ECO:0000256" key="4">
    <source>
        <dbReference type="ARBA" id="ARBA00022833"/>
    </source>
</evidence>
<reference evidence="8" key="2">
    <citation type="submission" date="2014-03" db="EMBL/GenBank/DDBJ databases">
        <title>The whipworm genome and dual-species transcriptomics of an intimate host-pathogen interaction.</title>
        <authorList>
            <person name="Foth B.J."/>
            <person name="Tsai I.J."/>
            <person name="Reid A.J."/>
            <person name="Bancroft A.J."/>
            <person name="Nichol S."/>
            <person name="Tracey A."/>
            <person name="Holroyd N."/>
            <person name="Cotton J.A."/>
            <person name="Stanley E.J."/>
            <person name="Zarowiecki M."/>
            <person name="Liu J.Z."/>
            <person name="Huckvale T."/>
            <person name="Cooper P.J."/>
            <person name="Grencis R.K."/>
            <person name="Berriman M."/>
        </authorList>
    </citation>
    <scope>NUCLEOTIDE SEQUENCE [LARGE SCALE GENOMIC DNA]</scope>
</reference>
<dbReference type="PANTHER" id="PTHR24393:SF34">
    <property type="entry name" value="PR_SET DOMAIN 13"/>
    <property type="match status" value="1"/>
</dbReference>
<keyword evidence="2" id="KW-0677">Repeat</keyword>
<keyword evidence="9" id="KW-1185">Reference proteome</keyword>
<dbReference type="GO" id="GO:0008270">
    <property type="term" value="F:zinc ion binding"/>
    <property type="evidence" value="ECO:0007669"/>
    <property type="project" value="UniProtKB-KW"/>
</dbReference>
<dbReference type="PROSITE" id="PS50157">
    <property type="entry name" value="ZINC_FINGER_C2H2_2"/>
    <property type="match status" value="3"/>
</dbReference>
<sequence length="196" mass="22231">MFSPTFFWPWLSGPIYPCNVKPKQVQSTRRSSTTKLFRPWQDNGEEVVSPSKAQSPLCQPIEMSCKNLMLLSSCIKNGNDDLSKSTIEIMATSMGKTSDGHRCIYCGKLYSRKYGLKIHLRTHTGFKPLRCKICQRAFGDPSNLNKHARLHTIEMCGQSTLKCQFCGKCLVRKRDLDRHVASRHQEYNSEAPGGVK</sequence>
<feature type="domain" description="C2H2-type" evidence="7">
    <location>
        <begin position="129"/>
        <end position="156"/>
    </location>
</feature>
<proteinExistence type="predicted"/>
<evidence type="ECO:0000256" key="6">
    <source>
        <dbReference type="PROSITE-ProRule" id="PRU00042"/>
    </source>
</evidence>
<feature type="domain" description="C2H2-type" evidence="7">
    <location>
        <begin position="161"/>
        <end position="189"/>
    </location>
</feature>
<organism evidence="8 9">
    <name type="scientific">Trichuris trichiura</name>
    <name type="common">Whipworm</name>
    <name type="synonym">Trichocephalus trichiurus</name>
    <dbReference type="NCBI Taxonomy" id="36087"/>
    <lineage>
        <taxon>Eukaryota</taxon>
        <taxon>Metazoa</taxon>
        <taxon>Ecdysozoa</taxon>
        <taxon>Nematoda</taxon>
        <taxon>Enoplea</taxon>
        <taxon>Dorylaimia</taxon>
        <taxon>Trichinellida</taxon>
        <taxon>Trichuridae</taxon>
        <taxon>Trichuris</taxon>
    </lineage>
</organism>
<dbReference type="SMART" id="SM00355">
    <property type="entry name" value="ZnF_C2H2"/>
    <property type="match status" value="3"/>
</dbReference>
<keyword evidence="3 6" id="KW-0863">Zinc-finger</keyword>